<dbReference type="VEuPathDB" id="FungiDB:BDEG_26212"/>
<dbReference type="Gene3D" id="6.10.140.180">
    <property type="match status" value="1"/>
</dbReference>
<proteinExistence type="inferred from homology"/>
<evidence type="ECO:0000256" key="8">
    <source>
        <dbReference type="ARBA" id="ARBA00023136"/>
    </source>
</evidence>
<gene>
    <name evidence="9" type="ORF">BDEG_26212</name>
</gene>
<dbReference type="AlphaFoldDB" id="A0A177WTU2"/>
<dbReference type="FunFam" id="1.10.10.10:FF:000397">
    <property type="entry name" value="Vacuolar-sorting protein SNF8"/>
    <property type="match status" value="1"/>
</dbReference>
<comment type="subcellular location">
    <subcellularLocation>
        <location evidence="2">Cytoplasm</location>
    </subcellularLocation>
    <subcellularLocation>
        <location evidence="1">Endosome membrane</location>
        <topology evidence="1">Peripheral membrane protein</topology>
    </subcellularLocation>
</comment>
<dbReference type="STRING" id="403673.A0A177WTU2"/>
<dbReference type="Gene3D" id="1.10.10.10">
    <property type="entry name" value="Winged helix-like DNA-binding domain superfamily/Winged helix DNA-binding domain"/>
    <property type="match status" value="2"/>
</dbReference>
<dbReference type="GO" id="GO:0000814">
    <property type="term" value="C:ESCRT II complex"/>
    <property type="evidence" value="ECO:0007669"/>
    <property type="project" value="InterPro"/>
</dbReference>
<dbReference type="InterPro" id="IPR016689">
    <property type="entry name" value="ESCRT-2_cplx_Snf8"/>
</dbReference>
<reference evidence="9 10" key="2">
    <citation type="submission" date="2016-05" db="EMBL/GenBank/DDBJ databases">
        <title>Lineage-specific infection strategies underlie the spectrum of fungal disease in amphibians.</title>
        <authorList>
            <person name="Cuomo C.A."/>
            <person name="Farrer R.A."/>
            <person name="James T."/>
            <person name="Longcore J."/>
            <person name="Birren B."/>
        </authorList>
    </citation>
    <scope>NUCLEOTIDE SEQUENCE [LARGE SCALE GENOMIC DNA]</scope>
    <source>
        <strain evidence="9 10">JEL423</strain>
    </source>
</reference>
<dbReference type="InterPro" id="IPR036390">
    <property type="entry name" value="WH_DNA-bd_sf"/>
</dbReference>
<name>A0A177WTU2_BATDL</name>
<evidence type="ECO:0000313" key="9">
    <source>
        <dbReference type="EMBL" id="OAJ42801.1"/>
    </source>
</evidence>
<dbReference type="Proteomes" id="UP000077115">
    <property type="component" value="Unassembled WGS sequence"/>
</dbReference>
<evidence type="ECO:0000256" key="5">
    <source>
        <dbReference type="ARBA" id="ARBA00022490"/>
    </source>
</evidence>
<keyword evidence="4" id="KW-0813">Transport</keyword>
<comment type="similarity">
    <text evidence="3">Belongs to the SNF8 family.</text>
</comment>
<dbReference type="FunFam" id="1.10.10.10:FF:000085">
    <property type="entry name" value="Vacuolar-sorting protein SNF8"/>
    <property type="match status" value="1"/>
</dbReference>
<dbReference type="GO" id="GO:0043328">
    <property type="term" value="P:protein transport to vacuole involved in ubiquitin-dependent protein catabolic process via the multivesicular body sorting pathway"/>
    <property type="evidence" value="ECO:0007669"/>
    <property type="project" value="TreeGrafter"/>
</dbReference>
<keyword evidence="5" id="KW-0963">Cytoplasm</keyword>
<organism evidence="9 10">
    <name type="scientific">Batrachochytrium dendrobatidis (strain JEL423)</name>
    <dbReference type="NCBI Taxonomy" id="403673"/>
    <lineage>
        <taxon>Eukaryota</taxon>
        <taxon>Fungi</taxon>
        <taxon>Fungi incertae sedis</taxon>
        <taxon>Chytridiomycota</taxon>
        <taxon>Chytridiomycota incertae sedis</taxon>
        <taxon>Chytridiomycetes</taxon>
        <taxon>Rhizophydiales</taxon>
        <taxon>Rhizophydiales incertae sedis</taxon>
        <taxon>Batrachochytrium</taxon>
    </lineage>
</organism>
<reference evidence="9 10" key="1">
    <citation type="submission" date="2006-10" db="EMBL/GenBank/DDBJ databases">
        <title>The Genome Sequence of Batrachochytrium dendrobatidis JEL423.</title>
        <authorList>
            <consortium name="The Broad Institute Genome Sequencing Platform"/>
            <person name="Birren B."/>
            <person name="Lander E."/>
            <person name="Galagan J."/>
            <person name="Cuomo C."/>
            <person name="Devon K."/>
            <person name="Jaffe D."/>
            <person name="Butler J."/>
            <person name="Alvarez P."/>
            <person name="Gnerre S."/>
            <person name="Grabherr M."/>
            <person name="Kleber M."/>
            <person name="Mauceli E."/>
            <person name="Brockman W."/>
            <person name="Young S."/>
            <person name="LaButti K."/>
            <person name="Sykes S."/>
            <person name="DeCaprio D."/>
            <person name="Crawford M."/>
            <person name="Koehrsen M."/>
            <person name="Engels R."/>
            <person name="Montgomery P."/>
            <person name="Pearson M."/>
            <person name="Howarth C."/>
            <person name="Larson L."/>
            <person name="White J."/>
            <person name="O'Leary S."/>
            <person name="Kodira C."/>
            <person name="Zeng Q."/>
            <person name="Yandava C."/>
            <person name="Alvarado L."/>
            <person name="Longcore J."/>
            <person name="James T."/>
        </authorList>
    </citation>
    <scope>NUCLEOTIDE SEQUENCE [LARGE SCALE GENOMIC DNA]</scope>
    <source>
        <strain evidence="9 10">JEL423</strain>
    </source>
</reference>
<protein>
    <recommendedName>
        <fullName evidence="11">Vacuolar-sorting protein SNF8</fullName>
    </recommendedName>
</protein>
<dbReference type="eggNOG" id="KOG3341">
    <property type="taxonomic scope" value="Eukaryota"/>
</dbReference>
<evidence type="ECO:0000256" key="7">
    <source>
        <dbReference type="ARBA" id="ARBA00022927"/>
    </source>
</evidence>
<dbReference type="PANTHER" id="PTHR12806:SF0">
    <property type="entry name" value="VACUOLAR-SORTING PROTEIN SNF8"/>
    <property type="match status" value="1"/>
</dbReference>
<sequence length="205" mass="23107">MKNLLATFKTNLEEFATKHKKDIKRDPVFRMHFQRMCNNVGVNPLASNKGFWSDILGFGDFYYELGVQIAEVCLATRERNGGLIDLGELMQLVTKMRGKTAQAISMDDIIRSIKALKPLGNGFDIVTIGSRSMVQSVPRELDGDSTKVLSLAESKGYVSVQMVKSDLGWEDERISKVLQTMLKDGICWIDTQDRVHTYWVSGFFG</sequence>
<dbReference type="SUPFAM" id="SSF46785">
    <property type="entry name" value="Winged helix' DNA-binding domain"/>
    <property type="match status" value="2"/>
</dbReference>
<dbReference type="Pfam" id="PF04157">
    <property type="entry name" value="EAP30"/>
    <property type="match status" value="1"/>
</dbReference>
<dbReference type="InterPro" id="IPR036388">
    <property type="entry name" value="WH-like_DNA-bd_sf"/>
</dbReference>
<evidence type="ECO:0000256" key="6">
    <source>
        <dbReference type="ARBA" id="ARBA00022753"/>
    </source>
</evidence>
<evidence type="ECO:0000313" key="10">
    <source>
        <dbReference type="Proteomes" id="UP000077115"/>
    </source>
</evidence>
<keyword evidence="6" id="KW-0967">Endosome</keyword>
<accession>A0A177WTU2</accession>
<dbReference type="OrthoDB" id="283883at2759"/>
<evidence type="ECO:0000256" key="3">
    <source>
        <dbReference type="ARBA" id="ARBA00009834"/>
    </source>
</evidence>
<evidence type="ECO:0008006" key="11">
    <source>
        <dbReference type="Google" id="ProtNLM"/>
    </source>
</evidence>
<dbReference type="InterPro" id="IPR040608">
    <property type="entry name" value="Snf8/Vps36"/>
</dbReference>
<keyword evidence="8" id="KW-0472">Membrane</keyword>
<evidence type="ECO:0000256" key="1">
    <source>
        <dbReference type="ARBA" id="ARBA00004481"/>
    </source>
</evidence>
<keyword evidence="7" id="KW-0653">Protein transport</keyword>
<dbReference type="EMBL" id="DS022308">
    <property type="protein sequence ID" value="OAJ42801.1"/>
    <property type="molecule type" value="Genomic_DNA"/>
</dbReference>
<evidence type="ECO:0000256" key="4">
    <source>
        <dbReference type="ARBA" id="ARBA00022448"/>
    </source>
</evidence>
<evidence type="ECO:0000256" key="2">
    <source>
        <dbReference type="ARBA" id="ARBA00004496"/>
    </source>
</evidence>
<dbReference type="PANTHER" id="PTHR12806">
    <property type="entry name" value="EAP30 SUBUNIT OF ELL COMPLEX"/>
    <property type="match status" value="1"/>
</dbReference>